<name>A0A1I7WG41_HETBA</name>
<sequence>MHLGGKFIGGLFSLFFRAFFSRGRSQEQGLCLSALFPPPHWEESGIILDAPEAFGTPVLNCFRSFMARRWVTLKNIGKKKLCPIFFLCVSYLSIAKPNPRKVRKAKCVYVFEFSSLFGLQKPFESHSQLVAGHDQNYLPDKEGRIWSFGGNTTLYPLRVGVVSFLFLETLLRILKNLVLAPACHKAPEAVQHRSAKRFRSVQNYPTLLPMGRWEKSTEAKPLLLRALRQTPRLKKALKNKEKSPPINLPPKCIKTYRWLGLLRFVSRLPIPYFSRDCTYIKNGHGRDSTVTTPPYAATTTTRPRQHLLRCCYMNFYLFVYKNR</sequence>
<reference evidence="2" key="1">
    <citation type="submission" date="2016-11" db="UniProtKB">
        <authorList>
            <consortium name="WormBaseParasite"/>
        </authorList>
    </citation>
    <scope>IDENTIFICATION</scope>
</reference>
<evidence type="ECO:0000313" key="1">
    <source>
        <dbReference type="Proteomes" id="UP000095283"/>
    </source>
</evidence>
<accession>A0A1I7WG41</accession>
<organism evidence="1 2">
    <name type="scientific">Heterorhabditis bacteriophora</name>
    <name type="common">Entomopathogenic nematode worm</name>
    <dbReference type="NCBI Taxonomy" id="37862"/>
    <lineage>
        <taxon>Eukaryota</taxon>
        <taxon>Metazoa</taxon>
        <taxon>Ecdysozoa</taxon>
        <taxon>Nematoda</taxon>
        <taxon>Chromadorea</taxon>
        <taxon>Rhabditida</taxon>
        <taxon>Rhabditina</taxon>
        <taxon>Rhabditomorpha</taxon>
        <taxon>Strongyloidea</taxon>
        <taxon>Heterorhabditidae</taxon>
        <taxon>Heterorhabditis</taxon>
    </lineage>
</organism>
<dbReference type="Proteomes" id="UP000095283">
    <property type="component" value="Unplaced"/>
</dbReference>
<protein>
    <submittedName>
        <fullName evidence="2">Secreted protein</fullName>
    </submittedName>
</protein>
<keyword evidence="1" id="KW-1185">Reference proteome</keyword>
<evidence type="ECO:0000313" key="2">
    <source>
        <dbReference type="WBParaSite" id="Hba_03959"/>
    </source>
</evidence>
<proteinExistence type="predicted"/>
<dbReference type="AlphaFoldDB" id="A0A1I7WG41"/>
<dbReference type="WBParaSite" id="Hba_03959">
    <property type="protein sequence ID" value="Hba_03959"/>
    <property type="gene ID" value="Hba_03959"/>
</dbReference>